<comment type="function">
    <text evidence="6">Putative transcription activator involved in regulating light control of development.</text>
</comment>
<dbReference type="GO" id="GO:0005634">
    <property type="term" value="C:nucleus"/>
    <property type="evidence" value="ECO:0007669"/>
    <property type="project" value="UniProtKB-SubCell"/>
</dbReference>
<dbReference type="AlphaFoldDB" id="A0A8J4R1D9"/>
<dbReference type="InterPro" id="IPR031052">
    <property type="entry name" value="FHY3/FAR1"/>
</dbReference>
<evidence type="ECO:0000256" key="2">
    <source>
        <dbReference type="ARBA" id="ARBA00022723"/>
    </source>
</evidence>
<feature type="region of interest" description="Disordered" evidence="7">
    <location>
        <begin position="89"/>
        <end position="144"/>
    </location>
</feature>
<dbReference type="GO" id="GO:0008270">
    <property type="term" value="F:zinc ion binding"/>
    <property type="evidence" value="ECO:0007669"/>
    <property type="project" value="UniProtKB-UniRule"/>
</dbReference>
<accession>A0A8J4R1D9</accession>
<dbReference type="GO" id="GO:0006355">
    <property type="term" value="P:regulation of DNA-templated transcription"/>
    <property type="evidence" value="ECO:0007669"/>
    <property type="project" value="UniProtKB-UniRule"/>
</dbReference>
<dbReference type="EMBL" id="JRKL02001648">
    <property type="protein sequence ID" value="KAF3962827.1"/>
    <property type="molecule type" value="Genomic_DNA"/>
</dbReference>
<dbReference type="InterPro" id="IPR004330">
    <property type="entry name" value="FAR1_DNA_bnd_dom"/>
</dbReference>
<feature type="region of interest" description="Disordered" evidence="7">
    <location>
        <begin position="580"/>
        <end position="612"/>
    </location>
</feature>
<evidence type="ECO:0000256" key="7">
    <source>
        <dbReference type="SAM" id="MobiDB-lite"/>
    </source>
</evidence>
<comment type="similarity">
    <text evidence="1 6">Belongs to the FHY3/FAR1 family.</text>
</comment>
<evidence type="ECO:0000313" key="9">
    <source>
        <dbReference type="EMBL" id="KAF3962827.1"/>
    </source>
</evidence>
<keyword evidence="4 6" id="KW-0862">Zinc</keyword>
<name>A0A8J4R1D9_9ROSI</name>
<feature type="region of interest" description="Disordered" evidence="7">
    <location>
        <begin position="631"/>
        <end position="650"/>
    </location>
</feature>
<dbReference type="PANTHER" id="PTHR31669">
    <property type="entry name" value="PROTEIN FAR1-RELATED SEQUENCE 10-RELATED"/>
    <property type="match status" value="1"/>
</dbReference>
<sequence>MIQWMNTILREHNHPLVVTPANGRRSVLLSQTPDEKDVKIRELTAELQRERKRSAAFQEQLDMVLRDMEDHSHHLSRNIDDIVQSVREIESKSSNRSPISTAGRPAQILLSPSPANHLNLPLSPRPANHLNPPLSPTPAHSVSAASPMMDTSQIILLEDELNDCIADQQEEAQIEPTHGSPKNSNTPSRHSKETVEVPEIVLEDEFIGYIIDQQEETKVELTLGSPNKSNTPAIGIKFDCDESAYEIYKEYAHRIGFSVRKHYVKRGNAGQIIRRTFSCSKEGERAVDKRRENASYRHPISRTGCLAQMTCHLQKDGMLHVSFHGQHNHEFAPSPMKHMLRSKRKISSTQKAIANDAERRLCSIFDVKEKWAMVYGRHMFIADMKSTQRSESINSVLKKYLKPKHDFVRFSGHYSRVLVDKRHQELQADFKMRQTKLILQSNVEMLRHVVELYTPENFQMFQDEYMKIANCTIYKANKSDTITEYKVKYSQRIQEHIVKYEASTTTVECSCKKFSFVGILCAHALKVLEHKNVKRLPVQYVLKRWTQDARAGSIKDYHGIDIKDVLQGDSIYRIKTKPTVGRPKRRLKSALEKKNGKSQSQTIRAKKHARGLQKKACEARQVESLGSLNKVSTSTSDVIQEEHHFGKSAK</sequence>
<evidence type="ECO:0000313" key="10">
    <source>
        <dbReference type="Proteomes" id="UP000737018"/>
    </source>
</evidence>
<protein>
    <recommendedName>
        <fullName evidence="6">Protein FAR1-RELATED SEQUENCE</fullName>
    </recommendedName>
</protein>
<feature type="compositionally biased region" description="Basic and acidic residues" evidence="7">
    <location>
        <begin position="640"/>
        <end position="650"/>
    </location>
</feature>
<keyword evidence="3 5" id="KW-0863">Zinc-finger</keyword>
<dbReference type="SMART" id="SM00575">
    <property type="entry name" value="ZnF_PMZ"/>
    <property type="match status" value="1"/>
</dbReference>
<dbReference type="OrthoDB" id="2402896at2759"/>
<proteinExistence type="inferred from homology"/>
<dbReference type="Pfam" id="PF04434">
    <property type="entry name" value="SWIM"/>
    <property type="match status" value="1"/>
</dbReference>
<keyword evidence="6" id="KW-0539">Nucleus</keyword>
<feature type="region of interest" description="Disordered" evidence="7">
    <location>
        <begin position="172"/>
        <end position="194"/>
    </location>
</feature>
<evidence type="ECO:0000256" key="3">
    <source>
        <dbReference type="ARBA" id="ARBA00022771"/>
    </source>
</evidence>
<dbReference type="Pfam" id="PF03101">
    <property type="entry name" value="FAR1"/>
    <property type="match status" value="1"/>
</dbReference>
<dbReference type="Proteomes" id="UP000737018">
    <property type="component" value="Unassembled WGS sequence"/>
</dbReference>
<organism evidence="9 10">
    <name type="scientific">Castanea mollissima</name>
    <name type="common">Chinese chestnut</name>
    <dbReference type="NCBI Taxonomy" id="60419"/>
    <lineage>
        <taxon>Eukaryota</taxon>
        <taxon>Viridiplantae</taxon>
        <taxon>Streptophyta</taxon>
        <taxon>Embryophyta</taxon>
        <taxon>Tracheophyta</taxon>
        <taxon>Spermatophyta</taxon>
        <taxon>Magnoliopsida</taxon>
        <taxon>eudicotyledons</taxon>
        <taxon>Gunneridae</taxon>
        <taxon>Pentapetalae</taxon>
        <taxon>rosids</taxon>
        <taxon>fabids</taxon>
        <taxon>Fagales</taxon>
        <taxon>Fagaceae</taxon>
        <taxon>Castanea</taxon>
    </lineage>
</organism>
<evidence type="ECO:0000256" key="4">
    <source>
        <dbReference type="ARBA" id="ARBA00022833"/>
    </source>
</evidence>
<reference evidence="9" key="1">
    <citation type="submission" date="2020-03" db="EMBL/GenBank/DDBJ databases">
        <title>Castanea mollissima Vanexum genome sequencing.</title>
        <authorList>
            <person name="Staton M."/>
        </authorList>
    </citation>
    <scope>NUCLEOTIDE SEQUENCE</scope>
    <source>
        <tissue evidence="9">Leaf</tissue>
    </source>
</reference>
<dbReference type="InterPro" id="IPR006564">
    <property type="entry name" value="Znf_PMZ"/>
</dbReference>
<keyword evidence="10" id="KW-1185">Reference proteome</keyword>
<comment type="subcellular location">
    <subcellularLocation>
        <location evidence="6">Nucleus</location>
    </subcellularLocation>
</comment>
<feature type="domain" description="SWIM-type" evidence="8">
    <location>
        <begin position="500"/>
        <end position="532"/>
    </location>
</feature>
<keyword evidence="2 6" id="KW-0479">Metal-binding</keyword>
<evidence type="ECO:0000256" key="5">
    <source>
        <dbReference type="PROSITE-ProRule" id="PRU00325"/>
    </source>
</evidence>
<evidence type="ECO:0000259" key="8">
    <source>
        <dbReference type="PROSITE" id="PS50966"/>
    </source>
</evidence>
<dbReference type="PROSITE" id="PS50966">
    <property type="entry name" value="ZF_SWIM"/>
    <property type="match status" value="1"/>
</dbReference>
<evidence type="ECO:0000256" key="1">
    <source>
        <dbReference type="ARBA" id="ARBA00005889"/>
    </source>
</evidence>
<dbReference type="PANTHER" id="PTHR31669:SF299">
    <property type="entry name" value="PROTEIN FAR1-RELATED SEQUENCE"/>
    <property type="match status" value="1"/>
</dbReference>
<dbReference type="InterPro" id="IPR007527">
    <property type="entry name" value="Znf_SWIM"/>
</dbReference>
<evidence type="ECO:0000256" key="6">
    <source>
        <dbReference type="RuleBase" id="RU367018"/>
    </source>
</evidence>
<gene>
    <name evidence="9" type="ORF">CMV_012711</name>
</gene>
<comment type="caution">
    <text evidence="9">The sequence shown here is derived from an EMBL/GenBank/DDBJ whole genome shotgun (WGS) entry which is preliminary data.</text>
</comment>